<dbReference type="CDD" id="cd06782">
    <property type="entry name" value="cpPDZ_CPP-like"/>
    <property type="match status" value="1"/>
</dbReference>
<dbReference type="GO" id="GO:0007165">
    <property type="term" value="P:signal transduction"/>
    <property type="evidence" value="ECO:0007669"/>
    <property type="project" value="TreeGrafter"/>
</dbReference>
<dbReference type="InterPro" id="IPR029045">
    <property type="entry name" value="ClpP/crotonase-like_dom_sf"/>
</dbReference>
<dbReference type="Proteomes" id="UP000823868">
    <property type="component" value="Unassembled WGS sequence"/>
</dbReference>
<evidence type="ECO:0000256" key="3">
    <source>
        <dbReference type="ARBA" id="ARBA00022801"/>
    </source>
</evidence>
<dbReference type="Pfam" id="PF03572">
    <property type="entry name" value="Peptidase_S41"/>
    <property type="match status" value="1"/>
</dbReference>
<dbReference type="NCBIfam" id="TIGR00225">
    <property type="entry name" value="prc"/>
    <property type="match status" value="1"/>
</dbReference>
<name>A0A9D1Y964_9FIRM</name>
<dbReference type="InterPro" id="IPR036034">
    <property type="entry name" value="PDZ_sf"/>
</dbReference>
<dbReference type="GO" id="GO:0004175">
    <property type="term" value="F:endopeptidase activity"/>
    <property type="evidence" value="ECO:0007669"/>
    <property type="project" value="TreeGrafter"/>
</dbReference>
<dbReference type="SMART" id="SM00245">
    <property type="entry name" value="TSPc"/>
    <property type="match status" value="1"/>
</dbReference>
<dbReference type="GO" id="GO:0030288">
    <property type="term" value="C:outer membrane-bounded periplasmic space"/>
    <property type="evidence" value="ECO:0007669"/>
    <property type="project" value="TreeGrafter"/>
</dbReference>
<reference evidence="7" key="2">
    <citation type="submission" date="2021-04" db="EMBL/GenBank/DDBJ databases">
        <authorList>
            <person name="Gilroy R."/>
        </authorList>
    </citation>
    <scope>NUCLEOTIDE SEQUENCE</scope>
    <source>
        <strain evidence="7">ChiBcec16_6824</strain>
    </source>
</reference>
<dbReference type="Gene3D" id="3.30.750.44">
    <property type="match status" value="1"/>
</dbReference>
<evidence type="ECO:0000259" key="6">
    <source>
        <dbReference type="PROSITE" id="PS50106"/>
    </source>
</evidence>
<keyword evidence="2 5" id="KW-0645">Protease</keyword>
<dbReference type="Pfam" id="PF17820">
    <property type="entry name" value="PDZ_6"/>
    <property type="match status" value="1"/>
</dbReference>
<evidence type="ECO:0000313" key="7">
    <source>
        <dbReference type="EMBL" id="HIY21771.1"/>
    </source>
</evidence>
<dbReference type="GO" id="GO:0006508">
    <property type="term" value="P:proteolysis"/>
    <property type="evidence" value="ECO:0007669"/>
    <property type="project" value="UniProtKB-KW"/>
</dbReference>
<evidence type="ECO:0000256" key="5">
    <source>
        <dbReference type="RuleBase" id="RU004404"/>
    </source>
</evidence>
<evidence type="ECO:0000256" key="2">
    <source>
        <dbReference type="ARBA" id="ARBA00022670"/>
    </source>
</evidence>
<comment type="caution">
    <text evidence="7">The sequence shown here is derived from an EMBL/GenBank/DDBJ whole genome shotgun (WGS) entry which is preliminary data.</text>
</comment>
<accession>A0A9D1Y964</accession>
<evidence type="ECO:0000313" key="8">
    <source>
        <dbReference type="Proteomes" id="UP000823868"/>
    </source>
</evidence>
<organism evidence="7 8">
    <name type="scientific">Candidatus Flavonifractor merdigallinarum</name>
    <dbReference type="NCBI Taxonomy" id="2838589"/>
    <lineage>
        <taxon>Bacteria</taxon>
        <taxon>Bacillati</taxon>
        <taxon>Bacillota</taxon>
        <taxon>Clostridia</taxon>
        <taxon>Eubacteriales</taxon>
        <taxon>Oscillospiraceae</taxon>
        <taxon>Flavonifractor</taxon>
    </lineage>
</organism>
<keyword evidence="4 5" id="KW-0720">Serine protease</keyword>
<evidence type="ECO:0000256" key="4">
    <source>
        <dbReference type="ARBA" id="ARBA00022825"/>
    </source>
</evidence>
<dbReference type="Gene3D" id="3.90.226.10">
    <property type="entry name" value="2-enoyl-CoA Hydratase, Chain A, domain 1"/>
    <property type="match status" value="1"/>
</dbReference>
<dbReference type="SUPFAM" id="SSF52096">
    <property type="entry name" value="ClpP/crotonase"/>
    <property type="match status" value="1"/>
</dbReference>
<dbReference type="GO" id="GO:0008236">
    <property type="term" value="F:serine-type peptidase activity"/>
    <property type="evidence" value="ECO:0007669"/>
    <property type="project" value="UniProtKB-KW"/>
</dbReference>
<dbReference type="EMBL" id="DXDX01000140">
    <property type="protein sequence ID" value="HIY21771.1"/>
    <property type="molecule type" value="Genomic_DNA"/>
</dbReference>
<dbReference type="Gene3D" id="2.30.42.10">
    <property type="match status" value="1"/>
</dbReference>
<dbReference type="SUPFAM" id="SSF50156">
    <property type="entry name" value="PDZ domain-like"/>
    <property type="match status" value="1"/>
</dbReference>
<dbReference type="PANTHER" id="PTHR32060:SF30">
    <property type="entry name" value="CARBOXY-TERMINAL PROCESSING PROTEASE CTPA"/>
    <property type="match status" value="1"/>
</dbReference>
<feature type="domain" description="PDZ" evidence="6">
    <location>
        <begin position="87"/>
        <end position="169"/>
    </location>
</feature>
<comment type="similarity">
    <text evidence="1 5">Belongs to the peptidase S41A family.</text>
</comment>
<evidence type="ECO:0000256" key="1">
    <source>
        <dbReference type="ARBA" id="ARBA00009179"/>
    </source>
</evidence>
<reference evidence="7" key="1">
    <citation type="journal article" date="2021" name="PeerJ">
        <title>Extensive microbial diversity within the chicken gut microbiome revealed by metagenomics and culture.</title>
        <authorList>
            <person name="Gilroy R."/>
            <person name="Ravi A."/>
            <person name="Getino M."/>
            <person name="Pursley I."/>
            <person name="Horton D.L."/>
            <person name="Alikhan N.F."/>
            <person name="Baker D."/>
            <person name="Gharbi K."/>
            <person name="Hall N."/>
            <person name="Watson M."/>
            <person name="Adriaenssens E.M."/>
            <person name="Foster-Nyarko E."/>
            <person name="Jarju S."/>
            <person name="Secka A."/>
            <person name="Antonio M."/>
            <person name="Oren A."/>
            <person name="Chaudhuri R.R."/>
            <person name="La Ragione R."/>
            <person name="Hildebrand F."/>
            <person name="Pallen M.J."/>
        </authorList>
    </citation>
    <scope>NUCLEOTIDE SEQUENCE</scope>
    <source>
        <strain evidence="7">ChiBcec16_6824</strain>
    </source>
</reference>
<dbReference type="InterPro" id="IPR004447">
    <property type="entry name" value="Peptidase_S41A"/>
</dbReference>
<gene>
    <name evidence="7" type="ORF">H9841_07725</name>
</gene>
<dbReference type="InterPro" id="IPR041489">
    <property type="entry name" value="PDZ_6"/>
</dbReference>
<proteinExistence type="inferred from homology"/>
<dbReference type="SMART" id="SM00228">
    <property type="entry name" value="PDZ"/>
    <property type="match status" value="1"/>
</dbReference>
<dbReference type="InterPro" id="IPR005151">
    <property type="entry name" value="Tail-specific_protease"/>
</dbReference>
<protein>
    <submittedName>
        <fullName evidence="7">S41 family peptidase</fullName>
    </submittedName>
</protein>
<dbReference type="PROSITE" id="PS50106">
    <property type="entry name" value="PDZ"/>
    <property type="match status" value="1"/>
</dbReference>
<dbReference type="CDD" id="cd07560">
    <property type="entry name" value="Peptidase_S41_CPP"/>
    <property type="match status" value="1"/>
</dbReference>
<dbReference type="PANTHER" id="PTHR32060">
    <property type="entry name" value="TAIL-SPECIFIC PROTEASE"/>
    <property type="match status" value="1"/>
</dbReference>
<dbReference type="AlphaFoldDB" id="A0A9D1Y964"/>
<keyword evidence="3 5" id="KW-0378">Hydrolase</keyword>
<sequence length="390" mass="41325">MSQKRFSLLHLLLAIVLTLVVTVAAVALVCWAVLGRGGLTLLEGLALVNTSFVGEFEKSEIVDGAMSGMISATGDRWSYYLTAEQYQAEQERRANRYVGIGVTVNYSEEDGVHIVAVTAGGPAEEAGLQAGELIVAVDGQSVAGDAQENATSLIQGEEGTTVALTVRDASGAEREVTVERRAIETDPVRYEKLDSGVGYVKLSNFFTRSAERVEAAVEDLQSQGVTALVFDMRNNGGGYLDELTNMLDFLLDEGPILQTRSHTGKEEVIESDADCVDLPMAVLVNQDTYSAAEMFAGELRERGVAVVVGVPTSGKGYSQQTFPLPNGGAVGLSTAAYFTGEGVSLIGTGLTLDEEVSLTDEQAALLAADALKYEDDPQLQAALELLEPAA</sequence>
<dbReference type="InterPro" id="IPR001478">
    <property type="entry name" value="PDZ"/>
</dbReference>